<organism evidence="1 2">
    <name type="scientific">Campylobacter molothri</name>
    <dbReference type="NCBI Taxonomy" id="1032242"/>
    <lineage>
        <taxon>Bacteria</taxon>
        <taxon>Pseudomonadati</taxon>
        <taxon>Campylobacterota</taxon>
        <taxon>Epsilonproteobacteria</taxon>
        <taxon>Campylobacterales</taxon>
        <taxon>Campylobacteraceae</taxon>
        <taxon>Campylobacter</taxon>
    </lineage>
</organism>
<gene>
    <name evidence="1" type="ORF">H2252_05865</name>
</gene>
<evidence type="ECO:0000313" key="2">
    <source>
        <dbReference type="Proteomes" id="UP001319828"/>
    </source>
</evidence>
<dbReference type="EMBL" id="JACHUQ010000010">
    <property type="protein sequence ID" value="MBZ7974902.1"/>
    <property type="molecule type" value="Genomic_DNA"/>
</dbReference>
<name>A0ACC5W2V5_9BACT</name>
<comment type="caution">
    <text evidence="1">The sequence shown here is derived from an EMBL/GenBank/DDBJ whole genome shotgun (WGS) entry which is preliminary data.</text>
</comment>
<keyword evidence="2" id="KW-1185">Reference proteome</keyword>
<accession>A0ACC5W2V5</accession>
<sequence length="187" mass="22466">MDKLEFVLENFNLREKFLIAIIIVLLAIFLAFKVESLFINSFFNHNIFIHDIDIKKEQSINQNLEQKLQILNQKLQQIQNKTLIYEQYLSLFQKKYDQYLKNIQTLASNNKIEIENITQTKIQKNNINRYDFFIKTYGNFNALLSFIKDLENSNFYYQINTIEMQNLRSLKLELNLEISTIHINKEI</sequence>
<proteinExistence type="predicted"/>
<reference evidence="1" key="1">
    <citation type="submission" date="2020-07" db="EMBL/GenBank/DDBJ databases">
        <title>Campylobacter molothri sp. nov. isolated from wild birds.</title>
        <authorList>
            <person name="Miller W.G."/>
            <person name="Chapman M.H."/>
            <person name="Yee E."/>
            <person name="Lopes B.S."/>
            <person name="Forbes K.J."/>
        </authorList>
    </citation>
    <scope>NUCLEOTIDE SEQUENCE</scope>
    <source>
        <strain evidence="1">RM9754</strain>
    </source>
</reference>
<protein>
    <submittedName>
        <fullName evidence="1">Uncharacterized protein</fullName>
    </submittedName>
</protein>
<dbReference type="Proteomes" id="UP001319828">
    <property type="component" value="Unassembled WGS sequence"/>
</dbReference>
<evidence type="ECO:0000313" key="1">
    <source>
        <dbReference type="EMBL" id="MBZ7974902.1"/>
    </source>
</evidence>